<evidence type="ECO:0000259" key="1">
    <source>
        <dbReference type="Pfam" id="PF00857"/>
    </source>
</evidence>
<dbReference type="InterPro" id="IPR000868">
    <property type="entry name" value="Isochorismatase-like_dom"/>
</dbReference>
<dbReference type="Gene3D" id="3.40.50.850">
    <property type="entry name" value="Isochorismatase-like"/>
    <property type="match status" value="1"/>
</dbReference>
<protein>
    <recommendedName>
        <fullName evidence="1">Isochorismatase-like domain-containing protein</fullName>
    </recommendedName>
</protein>
<dbReference type="SUPFAM" id="SSF52499">
    <property type="entry name" value="Isochorismatase-like hydrolases"/>
    <property type="match status" value="1"/>
</dbReference>
<name>A0A167P2E3_9GAMM</name>
<dbReference type="RefSeq" id="WP_063380051.1">
    <property type="nucleotide sequence ID" value="NZ_AUXX01000005.1"/>
</dbReference>
<dbReference type="InterPro" id="IPR036380">
    <property type="entry name" value="Isochorismatase-like_sf"/>
</dbReference>
<gene>
    <name evidence="2" type="ORF">N478_11925</name>
</gene>
<dbReference type="InterPro" id="IPR050993">
    <property type="entry name" value="Isochorismatase_domain"/>
</dbReference>
<accession>A0A167P2E3</accession>
<proteinExistence type="predicted"/>
<evidence type="ECO:0000313" key="2">
    <source>
        <dbReference type="EMBL" id="KZN69335.1"/>
    </source>
</evidence>
<dbReference type="Proteomes" id="UP000076661">
    <property type="component" value="Unassembled WGS sequence"/>
</dbReference>
<dbReference type="PANTHER" id="PTHR14119:SF3">
    <property type="entry name" value="ISOCHORISMATASE DOMAIN-CONTAINING PROTEIN 2"/>
    <property type="match status" value="1"/>
</dbReference>
<evidence type="ECO:0000313" key="3">
    <source>
        <dbReference type="Proteomes" id="UP000076661"/>
    </source>
</evidence>
<dbReference type="Pfam" id="PF00857">
    <property type="entry name" value="Isochorismatase"/>
    <property type="match status" value="1"/>
</dbReference>
<organism evidence="2 3">
    <name type="scientific">Pseudoalteromonas luteoviolacea S4060-1</name>
    <dbReference type="NCBI Taxonomy" id="1365257"/>
    <lineage>
        <taxon>Bacteria</taxon>
        <taxon>Pseudomonadati</taxon>
        <taxon>Pseudomonadota</taxon>
        <taxon>Gammaproteobacteria</taxon>
        <taxon>Alteromonadales</taxon>
        <taxon>Pseudoalteromonadaceae</taxon>
        <taxon>Pseudoalteromonas</taxon>
    </lineage>
</organism>
<feature type="domain" description="Isochorismatase-like" evidence="1">
    <location>
        <begin position="10"/>
        <end position="155"/>
    </location>
</feature>
<dbReference type="EMBL" id="AUXX01000005">
    <property type="protein sequence ID" value="KZN69335.1"/>
    <property type="molecule type" value="Genomic_DNA"/>
</dbReference>
<dbReference type="PANTHER" id="PTHR14119">
    <property type="entry name" value="HYDROLASE"/>
    <property type="match status" value="1"/>
</dbReference>
<reference evidence="2 3" key="1">
    <citation type="submission" date="2013-07" db="EMBL/GenBank/DDBJ databases">
        <title>Comparative Genomic and Metabolomic Analysis of Twelve Strains of Pseudoalteromonas luteoviolacea.</title>
        <authorList>
            <person name="Vynne N.G."/>
            <person name="Mansson M."/>
            <person name="Gram L."/>
        </authorList>
    </citation>
    <scope>NUCLEOTIDE SEQUENCE [LARGE SCALE GENOMIC DNA]</scope>
    <source>
        <strain evidence="2 3">S4060-1</strain>
    </source>
</reference>
<comment type="caution">
    <text evidence="2">The sequence shown here is derived from an EMBL/GenBank/DDBJ whole genome shotgun (WGS) entry which is preliminary data.</text>
</comment>
<dbReference type="PATRIC" id="fig|1365257.3.peg.787"/>
<sequence>MNECTIQYQILVVDIQKNFQKHIDEYENVIEVTHKLLTAAQLLDIPTLMFEQYPKGLGHTDERLTSFPSNVIEKTTFSAFKTNKLAVKDDCHPPSIKVIVGLETHICVYQTAQDLLKQGHTVYILADGVCSRNSQHKNWALEQLRYDGAKVICLETFLFEALVDAKHPQFKQVSKLIQ</sequence>
<dbReference type="AlphaFoldDB" id="A0A167P2E3"/>